<protein>
    <submittedName>
        <fullName evidence="1">Uncharacterized protein</fullName>
    </submittedName>
</protein>
<evidence type="ECO:0000313" key="1">
    <source>
        <dbReference type="EMBL" id="KYB29488.1"/>
    </source>
</evidence>
<gene>
    <name evidence="1" type="primary">AUGUSTUS-3.0.2_32027</name>
    <name evidence="1" type="ORF">TcasGA2_TC032027</name>
</gene>
<evidence type="ECO:0000313" key="2">
    <source>
        <dbReference type="Proteomes" id="UP000007266"/>
    </source>
</evidence>
<dbReference type="AlphaFoldDB" id="A0A139WN79"/>
<name>A0A139WN79_TRICA</name>
<dbReference type="Proteomes" id="UP000007266">
    <property type="component" value="Linkage group 2"/>
</dbReference>
<dbReference type="InParanoid" id="A0A139WN79"/>
<dbReference type="EMBL" id="KQ971311">
    <property type="protein sequence ID" value="KYB29488.1"/>
    <property type="molecule type" value="Genomic_DNA"/>
</dbReference>
<reference evidence="1 2" key="1">
    <citation type="journal article" date="2008" name="Nature">
        <title>The genome of the model beetle and pest Tribolium castaneum.</title>
        <authorList>
            <consortium name="Tribolium Genome Sequencing Consortium"/>
            <person name="Richards S."/>
            <person name="Gibbs R.A."/>
            <person name="Weinstock G.M."/>
            <person name="Brown S.J."/>
            <person name="Denell R."/>
            <person name="Beeman R.W."/>
            <person name="Gibbs R."/>
            <person name="Beeman R.W."/>
            <person name="Brown S.J."/>
            <person name="Bucher G."/>
            <person name="Friedrich M."/>
            <person name="Grimmelikhuijzen C.J."/>
            <person name="Klingler M."/>
            <person name="Lorenzen M."/>
            <person name="Richards S."/>
            <person name="Roth S."/>
            <person name="Schroder R."/>
            <person name="Tautz D."/>
            <person name="Zdobnov E.M."/>
            <person name="Muzny D."/>
            <person name="Gibbs R.A."/>
            <person name="Weinstock G.M."/>
            <person name="Attaway T."/>
            <person name="Bell S."/>
            <person name="Buhay C.J."/>
            <person name="Chandrabose M.N."/>
            <person name="Chavez D."/>
            <person name="Clerk-Blankenburg K.P."/>
            <person name="Cree A."/>
            <person name="Dao M."/>
            <person name="Davis C."/>
            <person name="Chacko J."/>
            <person name="Dinh H."/>
            <person name="Dugan-Rocha S."/>
            <person name="Fowler G."/>
            <person name="Garner T.T."/>
            <person name="Garnes J."/>
            <person name="Gnirke A."/>
            <person name="Hawes A."/>
            <person name="Hernandez J."/>
            <person name="Hines S."/>
            <person name="Holder M."/>
            <person name="Hume J."/>
            <person name="Jhangiani S.N."/>
            <person name="Joshi V."/>
            <person name="Khan Z.M."/>
            <person name="Jackson L."/>
            <person name="Kovar C."/>
            <person name="Kowis A."/>
            <person name="Lee S."/>
            <person name="Lewis L.R."/>
            <person name="Margolis J."/>
            <person name="Morgan M."/>
            <person name="Nazareth L.V."/>
            <person name="Nguyen N."/>
            <person name="Okwuonu G."/>
            <person name="Parker D."/>
            <person name="Richards S."/>
            <person name="Ruiz S.J."/>
            <person name="Santibanez J."/>
            <person name="Savard J."/>
            <person name="Scherer S.E."/>
            <person name="Schneider B."/>
            <person name="Sodergren E."/>
            <person name="Tautz D."/>
            <person name="Vattahil S."/>
            <person name="Villasana D."/>
            <person name="White C.S."/>
            <person name="Wright R."/>
            <person name="Park Y."/>
            <person name="Beeman R.W."/>
            <person name="Lord J."/>
            <person name="Oppert B."/>
            <person name="Lorenzen M."/>
            <person name="Brown S."/>
            <person name="Wang L."/>
            <person name="Savard J."/>
            <person name="Tautz D."/>
            <person name="Richards S."/>
            <person name="Weinstock G."/>
            <person name="Gibbs R.A."/>
            <person name="Liu Y."/>
            <person name="Worley K."/>
            <person name="Weinstock G."/>
            <person name="Elsik C.G."/>
            <person name="Reese J.T."/>
            <person name="Elhaik E."/>
            <person name="Landan G."/>
            <person name="Graur D."/>
            <person name="Arensburger P."/>
            <person name="Atkinson P."/>
            <person name="Beeman R.W."/>
            <person name="Beidler J."/>
            <person name="Brown S.J."/>
            <person name="Demuth J.P."/>
            <person name="Drury D.W."/>
            <person name="Du Y.Z."/>
            <person name="Fujiwara H."/>
            <person name="Lorenzen M."/>
            <person name="Maselli V."/>
            <person name="Osanai M."/>
            <person name="Park Y."/>
            <person name="Robertson H.M."/>
            <person name="Tu Z."/>
            <person name="Wang J.J."/>
            <person name="Wang S."/>
            <person name="Richards S."/>
            <person name="Song H."/>
            <person name="Zhang L."/>
            <person name="Sodergren E."/>
            <person name="Werner D."/>
            <person name="Stanke M."/>
            <person name="Morgenstern B."/>
            <person name="Solovyev V."/>
            <person name="Kosarev P."/>
            <person name="Brown G."/>
            <person name="Chen H.C."/>
            <person name="Ermolaeva O."/>
            <person name="Hlavina W."/>
            <person name="Kapustin Y."/>
            <person name="Kiryutin B."/>
            <person name="Kitts P."/>
            <person name="Maglott D."/>
            <person name="Pruitt K."/>
            <person name="Sapojnikov V."/>
            <person name="Souvorov A."/>
            <person name="Mackey A.J."/>
            <person name="Waterhouse R.M."/>
            <person name="Wyder S."/>
            <person name="Zdobnov E.M."/>
            <person name="Zdobnov E.M."/>
            <person name="Wyder S."/>
            <person name="Kriventseva E.V."/>
            <person name="Kadowaki T."/>
            <person name="Bork P."/>
            <person name="Aranda M."/>
            <person name="Bao R."/>
            <person name="Beermann A."/>
            <person name="Berns N."/>
            <person name="Bolognesi R."/>
            <person name="Bonneton F."/>
            <person name="Bopp D."/>
            <person name="Brown S.J."/>
            <person name="Bucher G."/>
            <person name="Butts T."/>
            <person name="Chaumot A."/>
            <person name="Denell R.E."/>
            <person name="Ferrier D.E."/>
            <person name="Friedrich M."/>
            <person name="Gordon C.M."/>
            <person name="Jindra M."/>
            <person name="Klingler M."/>
            <person name="Lan Q."/>
            <person name="Lattorff H.M."/>
            <person name="Laudet V."/>
            <person name="von Levetsow C."/>
            <person name="Liu Z."/>
            <person name="Lutz R."/>
            <person name="Lynch J.A."/>
            <person name="da Fonseca R.N."/>
            <person name="Posnien N."/>
            <person name="Reuter R."/>
            <person name="Roth S."/>
            <person name="Savard J."/>
            <person name="Schinko J.B."/>
            <person name="Schmitt C."/>
            <person name="Schoppmeier M."/>
            <person name="Schroder R."/>
            <person name="Shippy T.D."/>
            <person name="Simonnet F."/>
            <person name="Marques-Souza H."/>
            <person name="Tautz D."/>
            <person name="Tomoyasu Y."/>
            <person name="Trauner J."/>
            <person name="Van der Zee M."/>
            <person name="Vervoort M."/>
            <person name="Wittkopp N."/>
            <person name="Wimmer E.A."/>
            <person name="Yang X."/>
            <person name="Jones A.K."/>
            <person name="Sattelle D.B."/>
            <person name="Ebert P.R."/>
            <person name="Nelson D."/>
            <person name="Scott J.G."/>
            <person name="Beeman R.W."/>
            <person name="Muthukrishnan S."/>
            <person name="Kramer K.J."/>
            <person name="Arakane Y."/>
            <person name="Beeman R.W."/>
            <person name="Zhu Q."/>
            <person name="Hogenkamp D."/>
            <person name="Dixit R."/>
            <person name="Oppert B."/>
            <person name="Jiang H."/>
            <person name="Zou Z."/>
            <person name="Marshall J."/>
            <person name="Elpidina E."/>
            <person name="Vinokurov K."/>
            <person name="Oppert C."/>
            <person name="Zou Z."/>
            <person name="Evans J."/>
            <person name="Lu Z."/>
            <person name="Zhao P."/>
            <person name="Sumathipala N."/>
            <person name="Altincicek B."/>
            <person name="Vilcinskas A."/>
            <person name="Williams M."/>
            <person name="Hultmark D."/>
            <person name="Hetru C."/>
            <person name="Jiang H."/>
            <person name="Grimmelikhuijzen C.J."/>
            <person name="Hauser F."/>
            <person name="Cazzamali G."/>
            <person name="Williamson M."/>
            <person name="Park Y."/>
            <person name="Li B."/>
            <person name="Tanaka Y."/>
            <person name="Predel R."/>
            <person name="Neupert S."/>
            <person name="Schachtner J."/>
            <person name="Verleyen P."/>
            <person name="Raible F."/>
            <person name="Bork P."/>
            <person name="Friedrich M."/>
            <person name="Walden K.K."/>
            <person name="Robertson H.M."/>
            <person name="Angeli S."/>
            <person name="Foret S."/>
            <person name="Bucher G."/>
            <person name="Schuetz S."/>
            <person name="Maleszka R."/>
            <person name="Wimmer E.A."/>
            <person name="Beeman R.W."/>
            <person name="Lorenzen M."/>
            <person name="Tomoyasu Y."/>
            <person name="Miller S.C."/>
            <person name="Grossmann D."/>
            <person name="Bucher G."/>
        </authorList>
    </citation>
    <scope>NUCLEOTIDE SEQUENCE [LARGE SCALE GENOMIC DNA]</scope>
    <source>
        <strain evidence="1 2">Georgia GA2</strain>
    </source>
</reference>
<keyword evidence="2" id="KW-1185">Reference proteome</keyword>
<accession>A0A139WN79</accession>
<proteinExistence type="predicted"/>
<sequence>MSVVRATRIYALVKQEGAHAPIFRILKTEIRVISRRKGSSGHVSSRHLRSGAARLRVRSFSAINYFIAAAIPSDSPVAESPGLSSTKTL</sequence>
<reference evidence="1 2" key="2">
    <citation type="journal article" date="2010" name="Nucleic Acids Res.">
        <title>BeetleBase in 2010: revisions to provide comprehensive genomic information for Tribolium castaneum.</title>
        <authorList>
            <person name="Kim H.S."/>
            <person name="Murphy T."/>
            <person name="Xia J."/>
            <person name="Caragea D."/>
            <person name="Park Y."/>
            <person name="Beeman R.W."/>
            <person name="Lorenzen M.D."/>
            <person name="Butcher S."/>
            <person name="Manak J.R."/>
            <person name="Brown S.J."/>
        </authorList>
    </citation>
    <scope>GENOME REANNOTATION</scope>
    <source>
        <strain evidence="1 2">Georgia GA2</strain>
    </source>
</reference>
<organism evidence="1 2">
    <name type="scientific">Tribolium castaneum</name>
    <name type="common">Red flour beetle</name>
    <dbReference type="NCBI Taxonomy" id="7070"/>
    <lineage>
        <taxon>Eukaryota</taxon>
        <taxon>Metazoa</taxon>
        <taxon>Ecdysozoa</taxon>
        <taxon>Arthropoda</taxon>
        <taxon>Hexapoda</taxon>
        <taxon>Insecta</taxon>
        <taxon>Pterygota</taxon>
        <taxon>Neoptera</taxon>
        <taxon>Endopterygota</taxon>
        <taxon>Coleoptera</taxon>
        <taxon>Polyphaga</taxon>
        <taxon>Cucujiformia</taxon>
        <taxon>Tenebrionidae</taxon>
        <taxon>Tenebrionidae incertae sedis</taxon>
        <taxon>Tribolium</taxon>
    </lineage>
</organism>